<dbReference type="OrthoDB" id="1261156at2"/>
<keyword evidence="1" id="KW-0812">Transmembrane</keyword>
<reference evidence="3 4" key="1">
    <citation type="submission" date="2018-07" db="EMBL/GenBank/DDBJ databases">
        <title>Oceanihabitans testaceum sp. nov., isolated from marine sediment.</title>
        <authorList>
            <person name="Li C.-M."/>
        </authorList>
    </citation>
    <scope>NUCLEOTIDE SEQUENCE [LARGE SCALE GENOMIC DNA]</scope>
    <source>
        <strain evidence="3 4">S9-10</strain>
    </source>
</reference>
<protein>
    <recommendedName>
        <fullName evidence="2">Uncharacterized protein YyaB-like PH domain-containing protein</fullName>
    </recommendedName>
</protein>
<accession>A0A368P1Z9</accession>
<name>A0A368P1Z9_9FLAO</name>
<organism evidence="3 4">
    <name type="scientific">Oceanihabitans sediminis</name>
    <dbReference type="NCBI Taxonomy" id="1812012"/>
    <lineage>
        <taxon>Bacteria</taxon>
        <taxon>Pseudomonadati</taxon>
        <taxon>Bacteroidota</taxon>
        <taxon>Flavobacteriia</taxon>
        <taxon>Flavobacteriales</taxon>
        <taxon>Flavobacteriaceae</taxon>
        <taxon>Oceanihabitans</taxon>
    </lineage>
</organism>
<gene>
    <name evidence="3" type="ORF">DU428_11720</name>
</gene>
<keyword evidence="1" id="KW-1133">Transmembrane helix</keyword>
<dbReference type="Proteomes" id="UP000252249">
    <property type="component" value="Unassembled WGS sequence"/>
</dbReference>
<proteinExistence type="predicted"/>
<dbReference type="InterPro" id="IPR009589">
    <property type="entry name" value="PH_YyaB-like"/>
</dbReference>
<feature type="transmembrane region" description="Helical" evidence="1">
    <location>
        <begin position="39"/>
        <end position="57"/>
    </location>
</feature>
<evidence type="ECO:0000256" key="1">
    <source>
        <dbReference type="SAM" id="Phobius"/>
    </source>
</evidence>
<evidence type="ECO:0000259" key="2">
    <source>
        <dbReference type="Pfam" id="PF06713"/>
    </source>
</evidence>
<dbReference type="GO" id="GO:0030153">
    <property type="term" value="P:bacteriocin immunity"/>
    <property type="evidence" value="ECO:0007669"/>
    <property type="project" value="InterPro"/>
</dbReference>
<feature type="domain" description="Uncharacterized protein YyaB-like PH" evidence="2">
    <location>
        <begin position="59"/>
        <end position="133"/>
    </location>
</feature>
<feature type="transmembrane region" description="Helical" evidence="1">
    <location>
        <begin position="12"/>
        <end position="33"/>
    </location>
</feature>
<dbReference type="Pfam" id="PF06713">
    <property type="entry name" value="bPH_4"/>
    <property type="match status" value="1"/>
</dbReference>
<dbReference type="AlphaFoldDB" id="A0A368P1Z9"/>
<keyword evidence="4" id="KW-1185">Reference proteome</keyword>
<comment type="caution">
    <text evidence="3">The sequence shown here is derived from an EMBL/GenBank/DDBJ whole genome shotgun (WGS) entry which is preliminary data.</text>
</comment>
<dbReference type="RefSeq" id="WP_072352264.1">
    <property type="nucleotide sequence ID" value="NZ_JAWVXR010000006.1"/>
</dbReference>
<sequence>MPIKHSSKISYGLLLFVFLVFFTPVFYSILNGAFNTDKIGGVVLLVLLFAFVLHVFLKTEYTINNKELEIKCGFFSYKPIHISEIREINKTNNIISSPAASFDRIEVKHGKYDSIILSPKDKLQFSKDLREINPNIKINLTISQ</sequence>
<dbReference type="EMBL" id="QPIG01000005">
    <property type="protein sequence ID" value="RCU56558.1"/>
    <property type="molecule type" value="Genomic_DNA"/>
</dbReference>
<evidence type="ECO:0000313" key="4">
    <source>
        <dbReference type="Proteomes" id="UP000252249"/>
    </source>
</evidence>
<evidence type="ECO:0000313" key="3">
    <source>
        <dbReference type="EMBL" id="RCU56558.1"/>
    </source>
</evidence>
<keyword evidence="1" id="KW-0472">Membrane</keyword>